<dbReference type="Proteomes" id="UP001569153">
    <property type="component" value="Unassembled WGS sequence"/>
</dbReference>
<reference evidence="1 2" key="1">
    <citation type="submission" date="2024-06" db="EMBL/GenBank/DDBJ databases">
        <authorList>
            <person name="Steensen K."/>
            <person name="Seneca J."/>
            <person name="Bartlau N."/>
            <person name="Yu A.X."/>
            <person name="Polz M.F."/>
        </authorList>
    </citation>
    <scope>NUCLEOTIDE SEQUENCE [LARGE SCALE GENOMIC DNA]</scope>
    <source>
        <strain evidence="1 2">FF146</strain>
    </source>
</reference>
<comment type="caution">
    <text evidence="1">The sequence shown here is derived from an EMBL/GenBank/DDBJ whole genome shotgun (WGS) entry which is preliminary data.</text>
</comment>
<proteinExistence type="predicted"/>
<evidence type="ECO:0000313" key="1">
    <source>
        <dbReference type="EMBL" id="MEZ8195285.1"/>
    </source>
</evidence>
<evidence type="ECO:0000313" key="2">
    <source>
        <dbReference type="Proteomes" id="UP001569153"/>
    </source>
</evidence>
<keyword evidence="2" id="KW-1185">Reference proteome</keyword>
<organism evidence="1 2">
    <name type="scientific">Vibrio cortegadensis</name>
    <dbReference type="NCBI Taxonomy" id="1328770"/>
    <lineage>
        <taxon>Bacteria</taxon>
        <taxon>Pseudomonadati</taxon>
        <taxon>Pseudomonadota</taxon>
        <taxon>Gammaproteobacteria</taxon>
        <taxon>Vibrionales</taxon>
        <taxon>Vibrionaceae</taxon>
        <taxon>Vibrio</taxon>
    </lineage>
</organism>
<accession>A0ABV4M6Z3</accession>
<dbReference type="EMBL" id="JBGOOT010000007">
    <property type="protein sequence ID" value="MEZ8195285.1"/>
    <property type="molecule type" value="Genomic_DNA"/>
</dbReference>
<gene>
    <name evidence="1" type="ORF">ACED38_10335</name>
</gene>
<sequence>MKNKIVQLHINTNATATLKRIQDQLINKSDDFCVSFCFDFDKKHCKMVGGHAPEYSFVALDLNDDILAVNTLRSFSLSGDVFENWLRSAIDLQRLTKEDFITLHIDCHLKESNPSIIIYDTKEVSLPNEKNDTEAILARACRRQIKAHNTFEAHIKFIDSDIQRDYQKITKSTCQSLIHEIKPHLPFQMIEFDPGTKELKIMRDDQVDISKTNLNIDLGHSFTSSEHGVDLLEHVLKNTADKDILIRQENNRLIIKTSEQCSQLSLEELDEFKQKVADTLDVFSTFTIDISPFKAEVRALRSYLDVRSQDIAYFVIQKEDSFLVAQVENETHAKPILVSSLSMKSNEQLIVQFHLKEFIDLRISNLTEMKEMKVSIYKNDRLETYMGFFDEAKKHIPTQSLSVEMINNAQKIREINRQVGDYKKDKGLVKPERIGENHTLDLEAMF</sequence>
<protein>
    <submittedName>
        <fullName evidence="1">Uncharacterized protein</fullName>
    </submittedName>
</protein>
<name>A0ABV4M6Z3_9VIBR</name>
<dbReference type="RefSeq" id="WP_371730364.1">
    <property type="nucleotide sequence ID" value="NZ_JBGOOT010000007.1"/>
</dbReference>